<comment type="caution">
    <text evidence="3">The sequence shown here is derived from an EMBL/GenBank/DDBJ whole genome shotgun (WGS) entry which is preliminary data.</text>
</comment>
<dbReference type="InterPro" id="IPR051532">
    <property type="entry name" value="Ester_Hydrolysis_Enzymes"/>
</dbReference>
<dbReference type="EMBL" id="LQZQ01000005">
    <property type="protein sequence ID" value="KYG80152.1"/>
    <property type="molecule type" value="Genomic_DNA"/>
</dbReference>
<gene>
    <name evidence="3" type="ORF">MB14_16555</name>
</gene>
<dbReference type="SUPFAM" id="SSF52266">
    <property type="entry name" value="SGNH hydrolase"/>
    <property type="match status" value="1"/>
</dbReference>
<dbReference type="AlphaFoldDB" id="A0A150XNJ5"/>
<organism evidence="3 4">
    <name type="scientific">Roseivirga ehrenbergii (strain DSM 102268 / JCM 13514 / KCTC 12282 / NCIMB 14502 / KMM 6017)</name>
    <dbReference type="NCBI Taxonomy" id="279360"/>
    <lineage>
        <taxon>Bacteria</taxon>
        <taxon>Pseudomonadati</taxon>
        <taxon>Bacteroidota</taxon>
        <taxon>Cytophagia</taxon>
        <taxon>Cytophagales</taxon>
        <taxon>Roseivirgaceae</taxon>
        <taxon>Roseivirga</taxon>
    </lineage>
</organism>
<dbReference type="InterPro" id="IPR013830">
    <property type="entry name" value="SGNH_hydro"/>
</dbReference>
<feature type="domain" description="SGNH hydrolase-type esterase" evidence="2">
    <location>
        <begin position="106"/>
        <end position="358"/>
    </location>
</feature>
<keyword evidence="1" id="KW-0812">Transmembrane</keyword>
<dbReference type="RefSeq" id="WP_062590612.1">
    <property type="nucleotide sequence ID" value="NZ_LQZQ01000005.1"/>
</dbReference>
<feature type="transmembrane region" description="Helical" evidence="1">
    <location>
        <begin position="12"/>
        <end position="32"/>
    </location>
</feature>
<protein>
    <recommendedName>
        <fullName evidence="2">SGNH hydrolase-type esterase domain-containing protein</fullName>
    </recommendedName>
</protein>
<reference evidence="3" key="1">
    <citation type="submission" date="2016-01" db="EMBL/GenBank/DDBJ databases">
        <title>Genome sequencing of Roseivirga ehrenbergii KMM 6017.</title>
        <authorList>
            <person name="Selvaratnam C."/>
            <person name="Thevarajoo S."/>
            <person name="Goh K.M."/>
            <person name="Ee R."/>
            <person name="Chan K.-G."/>
            <person name="Chong C.S."/>
        </authorList>
    </citation>
    <scope>NUCLEOTIDE SEQUENCE [LARGE SCALE GENOMIC DNA]</scope>
    <source>
        <strain evidence="3">KMM 6017</strain>
    </source>
</reference>
<keyword evidence="1" id="KW-0472">Membrane</keyword>
<name>A0A150XNJ5_ROSEK</name>
<evidence type="ECO:0000313" key="4">
    <source>
        <dbReference type="Proteomes" id="UP000075583"/>
    </source>
</evidence>
<evidence type="ECO:0000313" key="3">
    <source>
        <dbReference type="EMBL" id="KYG80152.1"/>
    </source>
</evidence>
<dbReference type="STRING" id="279360.MB14_16555"/>
<dbReference type="GO" id="GO:0016788">
    <property type="term" value="F:hydrolase activity, acting on ester bonds"/>
    <property type="evidence" value="ECO:0007669"/>
    <property type="project" value="UniProtKB-ARBA"/>
</dbReference>
<sequence>MKQLKKITRIIILNISLLAVLLILVELVFQFSPIGDPYEQDKISTRHYFNPVKLPNKKFTFIIEDSLPGFENYTKHPQITSNNLGFRNSKDILTNDKEDREYRVFAIGGSTTECAFLNDGDDWPSLLGDKLNTLGLNKTFRVINAGQSGHNLMDNLHLIIQKLVHLKPDLFIVYAGVNDLFAPLSDRDIYKLDLKNAHKDKGMNLFFTDSQIGRRLYYLLKGFKPNAYHMTASTGQKKLASDFRKMPISNFPKGLDFQLARNNLKALIGICQALGIKLIVSTQAVSWDTNDRDLDEWQTAVYAGKRYAEGDLRAAMDSLNVEFENICNDLNTPVVNVQSKMVPTSENFYDDMHFNLSGSINMSDLMFNYLTENPKLIGENLPE</sequence>
<keyword evidence="4" id="KW-1185">Reference proteome</keyword>
<accession>A0A150XNJ5</accession>
<evidence type="ECO:0000256" key="1">
    <source>
        <dbReference type="SAM" id="Phobius"/>
    </source>
</evidence>
<evidence type="ECO:0000259" key="2">
    <source>
        <dbReference type="Pfam" id="PF13472"/>
    </source>
</evidence>
<dbReference type="OrthoDB" id="815910at2"/>
<dbReference type="PANTHER" id="PTHR30383">
    <property type="entry name" value="THIOESTERASE 1/PROTEASE 1/LYSOPHOSPHOLIPASE L1"/>
    <property type="match status" value="1"/>
</dbReference>
<dbReference type="Pfam" id="PF13472">
    <property type="entry name" value="Lipase_GDSL_2"/>
    <property type="match status" value="1"/>
</dbReference>
<dbReference type="CDD" id="cd00229">
    <property type="entry name" value="SGNH_hydrolase"/>
    <property type="match status" value="1"/>
</dbReference>
<dbReference type="Gene3D" id="3.40.50.1110">
    <property type="entry name" value="SGNH hydrolase"/>
    <property type="match status" value="1"/>
</dbReference>
<keyword evidence="1" id="KW-1133">Transmembrane helix</keyword>
<proteinExistence type="predicted"/>
<dbReference type="Proteomes" id="UP000075583">
    <property type="component" value="Unassembled WGS sequence"/>
</dbReference>
<dbReference type="InterPro" id="IPR036514">
    <property type="entry name" value="SGNH_hydro_sf"/>
</dbReference>